<comment type="function">
    <text evidence="3">Nucleoside triphosphate pyrophosphatase. May have a dual role in cell division arrest and in preventing the incorporation of modified nucleotides into cellular nucleic acids.</text>
</comment>
<evidence type="ECO:0000256" key="3">
    <source>
        <dbReference type="HAMAP-Rule" id="MF_00528"/>
    </source>
</evidence>
<keyword evidence="2 3" id="KW-0378">Hydrolase</keyword>
<keyword evidence="5" id="KW-1185">Reference proteome</keyword>
<keyword evidence="3" id="KW-0963">Cytoplasm</keyword>
<comment type="catalytic activity">
    <reaction evidence="3">
        <text>a 2'-deoxyribonucleoside 5'-triphosphate + H2O = a 2'-deoxyribonucleoside 5'-phosphate + diphosphate + H(+)</text>
        <dbReference type="Rhea" id="RHEA:44644"/>
        <dbReference type="ChEBI" id="CHEBI:15377"/>
        <dbReference type="ChEBI" id="CHEBI:15378"/>
        <dbReference type="ChEBI" id="CHEBI:33019"/>
        <dbReference type="ChEBI" id="CHEBI:61560"/>
        <dbReference type="ChEBI" id="CHEBI:65317"/>
        <dbReference type="EC" id="3.6.1.9"/>
    </reaction>
</comment>
<comment type="caution">
    <text evidence="3">Lacks conserved residue(s) required for the propagation of feature annotation.</text>
</comment>
<dbReference type="HAMAP" id="MF_00528">
    <property type="entry name" value="Maf"/>
    <property type="match status" value="1"/>
</dbReference>
<comment type="caution">
    <text evidence="4">The sequence shown here is derived from an EMBL/GenBank/DDBJ whole genome shotgun (WGS) entry which is preliminary data.</text>
</comment>
<gene>
    <name evidence="4" type="ORF">O4213_23025</name>
</gene>
<dbReference type="EC" id="3.6.1.9" evidence="3"/>
<comment type="subcellular location">
    <subcellularLocation>
        <location evidence="3">Cytoplasm</location>
    </subcellularLocation>
</comment>
<organism evidence="4 5">
    <name type="scientific">Gordonia rubripertincta</name>
    <name type="common">Rhodococcus corallinus</name>
    <dbReference type="NCBI Taxonomy" id="36822"/>
    <lineage>
        <taxon>Bacteria</taxon>
        <taxon>Bacillati</taxon>
        <taxon>Actinomycetota</taxon>
        <taxon>Actinomycetes</taxon>
        <taxon>Mycobacteriales</taxon>
        <taxon>Gordoniaceae</taxon>
        <taxon>Gordonia</taxon>
    </lineage>
</organism>
<evidence type="ECO:0000313" key="5">
    <source>
        <dbReference type="Proteomes" id="UP001067235"/>
    </source>
</evidence>
<comment type="similarity">
    <text evidence="3">Belongs to the Maf family.</text>
</comment>
<dbReference type="Proteomes" id="UP001067235">
    <property type="component" value="Unassembled WGS sequence"/>
</dbReference>
<dbReference type="EMBL" id="JAPWIE010000007">
    <property type="protein sequence ID" value="MCZ4552881.1"/>
    <property type="molecule type" value="Genomic_DNA"/>
</dbReference>
<dbReference type="CDD" id="cd00555">
    <property type="entry name" value="Maf"/>
    <property type="match status" value="1"/>
</dbReference>
<sequence>MTRFILASASPARLRILQAAGLDPAVHVSDVDEDALIADIGSSAPPADIVAALARAKADSVVAALDPGLCEDAVLVGCDSMLHHGGALTGKPHTAAAARAQWHAMRGTEAELLTGHCLVRLIAGEIAATASRTVATTIRFSSPTDAQIDAYVATEEPLAVAGAFTLDGRGGWFVDGIDGDPSSVIGISLPLVRSLLDDVGVSITDLWV</sequence>
<evidence type="ECO:0000313" key="4">
    <source>
        <dbReference type="EMBL" id="MCZ4552881.1"/>
    </source>
</evidence>
<dbReference type="PIRSF" id="PIRSF006305">
    <property type="entry name" value="Maf"/>
    <property type="match status" value="1"/>
</dbReference>
<dbReference type="Pfam" id="PF02545">
    <property type="entry name" value="Maf"/>
    <property type="match status" value="1"/>
</dbReference>
<name>A0ABT4N3J3_GORRU</name>
<dbReference type="PANTHER" id="PTHR43213:SF5">
    <property type="entry name" value="BIFUNCTIONAL DTTP_UTP PYROPHOSPHATASE_METHYLTRANSFERASE PROTEIN-RELATED"/>
    <property type="match status" value="1"/>
</dbReference>
<comment type="catalytic activity">
    <reaction evidence="3">
        <text>a ribonucleoside 5'-triphosphate + H2O = a ribonucleoside 5'-phosphate + diphosphate + H(+)</text>
        <dbReference type="Rhea" id="RHEA:23996"/>
        <dbReference type="ChEBI" id="CHEBI:15377"/>
        <dbReference type="ChEBI" id="CHEBI:15378"/>
        <dbReference type="ChEBI" id="CHEBI:33019"/>
        <dbReference type="ChEBI" id="CHEBI:58043"/>
        <dbReference type="ChEBI" id="CHEBI:61557"/>
        <dbReference type="EC" id="3.6.1.9"/>
    </reaction>
</comment>
<feature type="active site" description="Proton acceptor" evidence="3">
    <location>
        <position position="79"/>
    </location>
</feature>
<comment type="cofactor">
    <cofactor evidence="1 3">
        <name>a divalent metal cation</name>
        <dbReference type="ChEBI" id="CHEBI:60240"/>
    </cofactor>
</comment>
<proteinExistence type="inferred from homology"/>
<dbReference type="NCBIfam" id="TIGR00172">
    <property type="entry name" value="maf"/>
    <property type="match status" value="1"/>
</dbReference>
<dbReference type="InterPro" id="IPR003697">
    <property type="entry name" value="Maf-like"/>
</dbReference>
<keyword evidence="3" id="KW-0546">Nucleotide metabolism</keyword>
<dbReference type="Gene3D" id="3.90.950.10">
    <property type="match status" value="1"/>
</dbReference>
<dbReference type="RefSeq" id="WP_301573501.1">
    <property type="nucleotide sequence ID" value="NZ_JAPWIE010000007.1"/>
</dbReference>
<accession>A0ABT4N3J3</accession>
<evidence type="ECO:0000256" key="2">
    <source>
        <dbReference type="ARBA" id="ARBA00022801"/>
    </source>
</evidence>
<protein>
    <recommendedName>
        <fullName evidence="3">Nucleoside triphosphate pyrophosphatase</fullName>
        <ecNumber evidence="3">3.6.1.9</ecNumber>
    </recommendedName>
    <alternativeName>
        <fullName evidence="3">Nucleotide pyrophosphatase</fullName>
        <shortName evidence="3">Nucleotide PPase</shortName>
    </alternativeName>
</protein>
<evidence type="ECO:0000256" key="1">
    <source>
        <dbReference type="ARBA" id="ARBA00001968"/>
    </source>
</evidence>
<reference evidence="4" key="1">
    <citation type="submission" date="2022-12" db="EMBL/GenBank/DDBJ databases">
        <authorList>
            <person name="Krivoruchko A.V."/>
            <person name="Elkin A."/>
        </authorList>
    </citation>
    <scope>NUCLEOTIDE SEQUENCE</scope>
    <source>
        <strain evidence="4">IEGM 1388</strain>
    </source>
</reference>
<dbReference type="SUPFAM" id="SSF52972">
    <property type="entry name" value="ITPase-like"/>
    <property type="match status" value="1"/>
</dbReference>
<dbReference type="PANTHER" id="PTHR43213">
    <property type="entry name" value="BIFUNCTIONAL DTTP/UTP PYROPHOSPHATASE/METHYLTRANSFERASE PROTEIN-RELATED"/>
    <property type="match status" value="1"/>
</dbReference>
<dbReference type="InterPro" id="IPR029001">
    <property type="entry name" value="ITPase-like_fam"/>
</dbReference>